<reference evidence="1 2" key="1">
    <citation type="submission" date="2022-08" db="EMBL/GenBank/DDBJ databases">
        <title>novel species in genus Aeromicrobium.</title>
        <authorList>
            <person name="Ye L."/>
        </authorList>
    </citation>
    <scope>NUCLEOTIDE SEQUENCE [LARGE SCALE GENOMIC DNA]</scope>
    <source>
        <strain evidence="2">zg-Y1379</strain>
    </source>
</reference>
<dbReference type="EMBL" id="CP102173">
    <property type="protein sequence ID" value="UUP12319.1"/>
    <property type="molecule type" value="Genomic_DNA"/>
</dbReference>
<organism evidence="1 2">
    <name type="scientific">Aeromicrobium wangtongii</name>
    <dbReference type="NCBI Taxonomy" id="2969247"/>
    <lineage>
        <taxon>Bacteria</taxon>
        <taxon>Bacillati</taxon>
        <taxon>Actinomycetota</taxon>
        <taxon>Actinomycetes</taxon>
        <taxon>Propionibacteriales</taxon>
        <taxon>Nocardioidaceae</taxon>
        <taxon>Aeromicrobium</taxon>
    </lineage>
</organism>
<dbReference type="RefSeq" id="WP_232399839.1">
    <property type="nucleotide sequence ID" value="NZ_CP102173.1"/>
</dbReference>
<sequence length="153" mass="17175">MDVDEPGWPLIDDFFGRLADGRASATIRRYARVRSRLYVFLDTADLTLVLGSDRAALLEAERQLHDDGAFWQLFGPDELACCLPDFLHEPWLPGGAQEARVQVTVVARLLALLGRASAPDVRRAREEIAARPESPAPAARLPARFRREPGWQW</sequence>
<keyword evidence="2" id="KW-1185">Reference proteome</keyword>
<name>A0ABY5M298_9ACTN</name>
<gene>
    <name evidence="1" type="ORF">NQV15_10680</name>
</gene>
<proteinExistence type="predicted"/>
<accession>A0ABY5M298</accession>
<evidence type="ECO:0000313" key="2">
    <source>
        <dbReference type="Proteomes" id="UP001316184"/>
    </source>
</evidence>
<evidence type="ECO:0000313" key="1">
    <source>
        <dbReference type="EMBL" id="UUP12319.1"/>
    </source>
</evidence>
<dbReference type="Proteomes" id="UP001316184">
    <property type="component" value="Chromosome"/>
</dbReference>
<protein>
    <submittedName>
        <fullName evidence="1">Uncharacterized protein</fullName>
    </submittedName>
</protein>